<feature type="domain" description="Fe2OG dioxygenase" evidence="2">
    <location>
        <begin position="126"/>
        <end position="235"/>
    </location>
</feature>
<dbReference type="PROSITE" id="PS51471">
    <property type="entry name" value="FE2OG_OXY"/>
    <property type="match status" value="1"/>
</dbReference>
<sequence>MPGTWSASEHLRVLSSALELSATLPYTAGVHLVGGDDLGVYYHTGGESGEARLIDFCTAAEGDVAKLAAACAPASFGLGPADVLDESYRKAGKLDVNRFAARLDVTASGILEAVSPYLLDGRDADTEDAVLVAEMYKLNVYGAGSFFKDHKDTPRSETMIGSLVVVLPSPHTGGALTLSHGAHTGHFDSSALLAGHSPSTPSVAYVAFYSDVVHAVEPVLTGHRVTLTYNLFVRKRTRAGYTPGSRIVPAPEQALETALRALVAEAKFMRAGGLLAFGLSHQYPALTEAGAADTNDNAGDELNTGSHAYLRDVLKGNDARVRSAASRAGLSSFVRLVYDTKEYSWKKRKPRQVMAESEMELEWLDTEFSSLTHAMKRRGRVLVPQDEQGQPGRLSPRSDDDEDMDDENDDDAEGGGEPVDCQWVTPRKKHNETPSRYMATGNQATIAYIYGDAVLFVVVPPLGKKGTPREEVKPSESDVEEDGGDDEEEDTMDEDEEDEDEDEDTE</sequence>
<dbReference type="RefSeq" id="XP_037220399.1">
    <property type="nucleotide sequence ID" value="XM_037362478.1"/>
</dbReference>
<dbReference type="InterPro" id="IPR044862">
    <property type="entry name" value="Pro_4_hyd_alph_FE2OG_OXY"/>
</dbReference>
<feature type="region of interest" description="Disordered" evidence="1">
    <location>
        <begin position="380"/>
        <end position="436"/>
    </location>
</feature>
<dbReference type="Gene3D" id="2.60.120.620">
    <property type="entry name" value="q2cbj1_9rhob like domain"/>
    <property type="match status" value="1"/>
</dbReference>
<proteinExistence type="predicted"/>
<accession>A0A8H6SR73</accession>
<feature type="compositionally biased region" description="Basic and acidic residues" evidence="1">
    <location>
        <begin position="467"/>
        <end position="476"/>
    </location>
</feature>
<dbReference type="GeneID" id="59344994"/>
<dbReference type="InterPro" id="IPR005123">
    <property type="entry name" value="Oxoglu/Fe-dep_dioxygenase_dom"/>
</dbReference>
<evidence type="ECO:0000259" key="2">
    <source>
        <dbReference type="PROSITE" id="PS51471"/>
    </source>
</evidence>
<dbReference type="AlphaFoldDB" id="A0A8H6SR73"/>
<evidence type="ECO:0000313" key="4">
    <source>
        <dbReference type="Proteomes" id="UP000636479"/>
    </source>
</evidence>
<organism evidence="3 4">
    <name type="scientific">Mycena indigotica</name>
    <dbReference type="NCBI Taxonomy" id="2126181"/>
    <lineage>
        <taxon>Eukaryota</taxon>
        <taxon>Fungi</taxon>
        <taxon>Dikarya</taxon>
        <taxon>Basidiomycota</taxon>
        <taxon>Agaricomycotina</taxon>
        <taxon>Agaricomycetes</taxon>
        <taxon>Agaricomycetidae</taxon>
        <taxon>Agaricales</taxon>
        <taxon>Marasmiineae</taxon>
        <taxon>Mycenaceae</taxon>
        <taxon>Mycena</taxon>
    </lineage>
</organism>
<evidence type="ECO:0000256" key="1">
    <source>
        <dbReference type="SAM" id="MobiDB-lite"/>
    </source>
</evidence>
<keyword evidence="3" id="KW-0223">Dioxygenase</keyword>
<gene>
    <name evidence="3" type="ORF">MIND_00571300</name>
</gene>
<comment type="caution">
    <text evidence="3">The sequence shown here is derived from an EMBL/GenBank/DDBJ whole genome shotgun (WGS) entry which is preliminary data.</text>
</comment>
<feature type="compositionally biased region" description="Acidic residues" evidence="1">
    <location>
        <begin position="477"/>
        <end position="506"/>
    </location>
</feature>
<feature type="region of interest" description="Disordered" evidence="1">
    <location>
        <begin position="463"/>
        <end position="506"/>
    </location>
</feature>
<dbReference type="GO" id="GO:0051213">
    <property type="term" value="F:dioxygenase activity"/>
    <property type="evidence" value="ECO:0007669"/>
    <property type="project" value="UniProtKB-KW"/>
</dbReference>
<dbReference type="EMBL" id="JACAZF010000005">
    <property type="protein sequence ID" value="KAF7303427.1"/>
    <property type="molecule type" value="Genomic_DNA"/>
</dbReference>
<reference evidence="3" key="1">
    <citation type="submission" date="2020-05" db="EMBL/GenBank/DDBJ databases">
        <title>Mycena genomes resolve the evolution of fungal bioluminescence.</title>
        <authorList>
            <person name="Tsai I.J."/>
        </authorList>
    </citation>
    <scope>NUCLEOTIDE SEQUENCE</scope>
    <source>
        <strain evidence="3">171206Taipei</strain>
    </source>
</reference>
<dbReference type="PANTHER" id="PTHR33099">
    <property type="entry name" value="FE2OG DIOXYGENASE DOMAIN-CONTAINING PROTEIN"/>
    <property type="match status" value="1"/>
</dbReference>
<dbReference type="Pfam" id="PF13640">
    <property type="entry name" value="2OG-FeII_Oxy_3"/>
    <property type="match status" value="1"/>
</dbReference>
<dbReference type="OrthoDB" id="27483at2759"/>
<evidence type="ECO:0000313" key="3">
    <source>
        <dbReference type="EMBL" id="KAF7303427.1"/>
    </source>
</evidence>
<keyword evidence="3" id="KW-0560">Oxidoreductase</keyword>
<dbReference type="PANTHER" id="PTHR33099:SF7">
    <property type="entry name" value="MYND-TYPE DOMAIN-CONTAINING PROTEIN"/>
    <property type="match status" value="1"/>
</dbReference>
<feature type="compositionally biased region" description="Acidic residues" evidence="1">
    <location>
        <begin position="399"/>
        <end position="414"/>
    </location>
</feature>
<protein>
    <submittedName>
        <fullName evidence="3">Fe2OG dioxygenase domain-containing protein</fullName>
    </submittedName>
</protein>
<dbReference type="Proteomes" id="UP000636479">
    <property type="component" value="Unassembled WGS sequence"/>
</dbReference>
<name>A0A8H6SR73_9AGAR</name>
<keyword evidence="4" id="KW-1185">Reference proteome</keyword>